<accession>A0A9I9D3R1</accession>
<organism evidence="2">
    <name type="scientific">Cucumis melo</name>
    <name type="common">Muskmelon</name>
    <dbReference type="NCBI Taxonomy" id="3656"/>
    <lineage>
        <taxon>Eukaryota</taxon>
        <taxon>Viridiplantae</taxon>
        <taxon>Streptophyta</taxon>
        <taxon>Embryophyta</taxon>
        <taxon>Tracheophyta</taxon>
        <taxon>Spermatophyta</taxon>
        <taxon>Magnoliopsida</taxon>
        <taxon>eudicotyledons</taxon>
        <taxon>Gunneridae</taxon>
        <taxon>Pentapetalae</taxon>
        <taxon>rosids</taxon>
        <taxon>fabids</taxon>
        <taxon>Cucurbitales</taxon>
        <taxon>Cucurbitaceae</taxon>
        <taxon>Benincaseae</taxon>
        <taxon>Cucumis</taxon>
    </lineage>
</organism>
<feature type="compositionally biased region" description="Basic and acidic residues" evidence="1">
    <location>
        <begin position="113"/>
        <end position="123"/>
    </location>
</feature>
<feature type="compositionally biased region" description="Basic and acidic residues" evidence="1">
    <location>
        <begin position="92"/>
        <end position="105"/>
    </location>
</feature>
<evidence type="ECO:0000256" key="1">
    <source>
        <dbReference type="SAM" id="MobiDB-lite"/>
    </source>
</evidence>
<protein>
    <submittedName>
        <fullName evidence="2">Uncharacterized protein</fullName>
    </submittedName>
</protein>
<feature type="compositionally biased region" description="Basic and acidic residues" evidence="1">
    <location>
        <begin position="32"/>
        <end position="42"/>
    </location>
</feature>
<dbReference type="AlphaFoldDB" id="A0A9I9D3R1"/>
<feature type="region of interest" description="Disordered" evidence="1">
    <location>
        <begin position="91"/>
        <end position="128"/>
    </location>
</feature>
<dbReference type="EnsemblPlants" id="MELO3C012487.2.1">
    <property type="protein sequence ID" value="MELO3C012487.2.1"/>
    <property type="gene ID" value="MELO3C012487.2"/>
</dbReference>
<sequence>MFLNMLKSFKSKHDYIKWYSEQSKVKMCLSEDANRPQEEKMDKHKVKPKKESSVLDSKNRALIIGGLSRNKGFKSKHDYIKWYTEQSKLKTRLSEDANRPQEEKINKHKVKPKKESSVLDSKKQSTQHQWIIKHPKVVRTELGV</sequence>
<evidence type="ECO:0000313" key="2">
    <source>
        <dbReference type="EnsemblPlants" id="MELO3C012487.2.1"/>
    </source>
</evidence>
<name>A0A9I9D3R1_CUCME</name>
<dbReference type="Gramene" id="MELO3C012487.2.1">
    <property type="protein sequence ID" value="MELO3C012487.2.1"/>
    <property type="gene ID" value="MELO3C012487.2"/>
</dbReference>
<feature type="region of interest" description="Disordered" evidence="1">
    <location>
        <begin position="32"/>
        <end position="54"/>
    </location>
</feature>
<reference evidence="2" key="1">
    <citation type="submission" date="2023-03" db="UniProtKB">
        <authorList>
            <consortium name="EnsemblPlants"/>
        </authorList>
    </citation>
    <scope>IDENTIFICATION</scope>
</reference>
<proteinExistence type="predicted"/>